<comment type="caution">
    <text evidence="2">The sequence shown here is derived from an EMBL/GenBank/DDBJ whole genome shotgun (WGS) entry which is preliminary data.</text>
</comment>
<gene>
    <name evidence="2" type="ORF">E0L32_011017</name>
</gene>
<dbReference type="AlphaFoldDB" id="A0A507AQ90"/>
<keyword evidence="3" id="KW-1185">Reference proteome</keyword>
<dbReference type="PANTHER" id="PTHR28029">
    <property type="entry name" value="PROTEIN ILM1"/>
    <property type="match status" value="1"/>
</dbReference>
<protein>
    <submittedName>
        <fullName evidence="2">Uncharacterized protein</fullName>
    </submittedName>
</protein>
<feature type="transmembrane region" description="Helical" evidence="1">
    <location>
        <begin position="58"/>
        <end position="79"/>
    </location>
</feature>
<dbReference type="InterPro" id="IPR018815">
    <property type="entry name" value="Incr_loss_mito_DNA_1"/>
</dbReference>
<dbReference type="OrthoDB" id="5299849at2759"/>
<dbReference type="Pfam" id="PF10311">
    <property type="entry name" value="Ilm1"/>
    <property type="match status" value="1"/>
</dbReference>
<name>A0A507AQ90_9PEZI</name>
<dbReference type="Proteomes" id="UP000319257">
    <property type="component" value="Unassembled WGS sequence"/>
</dbReference>
<dbReference type="PANTHER" id="PTHR28029:SF1">
    <property type="entry name" value="PROTEIN ILM1"/>
    <property type="match status" value="1"/>
</dbReference>
<dbReference type="GeneID" id="41978464"/>
<evidence type="ECO:0000313" key="3">
    <source>
        <dbReference type="Proteomes" id="UP000319257"/>
    </source>
</evidence>
<evidence type="ECO:0000313" key="2">
    <source>
        <dbReference type="EMBL" id="TPX07029.1"/>
    </source>
</evidence>
<reference evidence="2 3" key="1">
    <citation type="submission" date="2019-06" db="EMBL/GenBank/DDBJ databases">
        <title>Draft genome sequence of the filamentous fungus Phialemoniopsis curvata isolated from diesel fuel.</title>
        <authorList>
            <person name="Varaljay V.A."/>
            <person name="Lyon W.J."/>
            <person name="Crouch A.L."/>
            <person name="Drake C.E."/>
            <person name="Hollomon J.M."/>
            <person name="Nadeau L.J."/>
            <person name="Nunn H.S."/>
            <person name="Stevenson B.S."/>
            <person name="Bojanowski C.L."/>
            <person name="Crookes-Goodson W.J."/>
        </authorList>
    </citation>
    <scope>NUCLEOTIDE SEQUENCE [LARGE SCALE GENOMIC DNA]</scope>
    <source>
        <strain evidence="2 3">D216</strain>
    </source>
</reference>
<dbReference type="RefSeq" id="XP_030988740.1">
    <property type="nucleotide sequence ID" value="XM_031133700.1"/>
</dbReference>
<proteinExistence type="predicted"/>
<dbReference type="InParanoid" id="A0A507AQ90"/>
<accession>A0A507AQ90</accession>
<evidence type="ECO:0000256" key="1">
    <source>
        <dbReference type="SAM" id="Phobius"/>
    </source>
</evidence>
<keyword evidence="1" id="KW-0812">Transmembrane</keyword>
<organism evidence="2 3">
    <name type="scientific">Thyridium curvatum</name>
    <dbReference type="NCBI Taxonomy" id="1093900"/>
    <lineage>
        <taxon>Eukaryota</taxon>
        <taxon>Fungi</taxon>
        <taxon>Dikarya</taxon>
        <taxon>Ascomycota</taxon>
        <taxon>Pezizomycotina</taxon>
        <taxon>Sordariomycetes</taxon>
        <taxon>Sordariomycetidae</taxon>
        <taxon>Thyridiales</taxon>
        <taxon>Thyridiaceae</taxon>
        <taxon>Thyridium</taxon>
    </lineage>
</organism>
<dbReference type="EMBL" id="SKBQ01000096">
    <property type="protein sequence ID" value="TPX07029.1"/>
    <property type="molecule type" value="Genomic_DNA"/>
</dbReference>
<keyword evidence="1" id="KW-0472">Membrane</keyword>
<sequence length="113" mass="12180">MALISAKTIITSISLFHITLGFFFLTNPVTVADQSLVWVIGEAMGMPYSRNFETQSPALAFLAVGLAFFGITDLASFGLPEEVCLVQHWGVQGMSHHPPPACCPLNISPAIPY</sequence>
<keyword evidence="1" id="KW-1133">Transmembrane helix</keyword>